<evidence type="ECO:0000313" key="3">
    <source>
        <dbReference type="EMBL" id="GGR29145.1"/>
    </source>
</evidence>
<proteinExistence type="inferred from homology"/>
<evidence type="ECO:0000256" key="2">
    <source>
        <dbReference type="SAM" id="MobiDB-lite"/>
    </source>
</evidence>
<comment type="caution">
    <text evidence="3">The sequence shown here is derived from an EMBL/GenBank/DDBJ whole genome shotgun (WGS) entry which is preliminary data.</text>
</comment>
<dbReference type="SUPFAM" id="SSF56266">
    <property type="entry name" value="DmpA/ArgJ-like"/>
    <property type="match status" value="1"/>
</dbReference>
<feature type="region of interest" description="Disordered" evidence="2">
    <location>
        <begin position="1"/>
        <end position="52"/>
    </location>
</feature>
<reference evidence="3" key="1">
    <citation type="journal article" date="2014" name="Int. J. Syst. Evol. Microbiol.">
        <title>Complete genome sequence of Corynebacterium casei LMG S-19264T (=DSM 44701T), isolated from a smear-ripened cheese.</title>
        <authorList>
            <consortium name="US DOE Joint Genome Institute (JGI-PGF)"/>
            <person name="Walter F."/>
            <person name="Albersmeier A."/>
            <person name="Kalinowski J."/>
            <person name="Ruckert C."/>
        </authorList>
    </citation>
    <scope>NUCLEOTIDE SEQUENCE</scope>
    <source>
        <strain evidence="3">JCM 3346</strain>
    </source>
</reference>
<dbReference type="PANTHER" id="PTHR36512">
    <property type="entry name" value="D-AMINOPEPTIDASE"/>
    <property type="match status" value="1"/>
</dbReference>
<dbReference type="AlphaFoldDB" id="A0A918CJW6"/>
<evidence type="ECO:0000256" key="1">
    <source>
        <dbReference type="ARBA" id="ARBA00007068"/>
    </source>
</evidence>
<sequence>MSAAAPAPTGRTPATRTATATEGSDVPFIDPAASDAGRAAPHRLTPPPYWGDRVGNDDVELVPSHGVGRGLVAFDFPGVAVGTAEYANGPTGATVITIANGARTSVDARGGAIGIIGRYEEFNHAICFAGGSSYGLAAATGVDEELLVREQGRVGWQDLRSASGAVIYDLGARDTGIVPDAALGRAALEAARPDAIPVGRVGAGIAASAGKIDLSRCEFTGQGAAFRQIGDLRILVVTIVNPVGVIVDRDGRIVRGNYDPETGERRLPVVDYEAALLAGEQPVTAAGNTTITAVVTNVKLDDKELRLFGRQVHSSMHRAIQPFHTNHDGDTLFALTTDEIALPPAGSTRLGEQAVNSIALAAVASELAWDAVLEAGR</sequence>
<dbReference type="Proteomes" id="UP000610303">
    <property type="component" value="Unassembled WGS sequence"/>
</dbReference>
<dbReference type="EMBL" id="BMRJ01000002">
    <property type="protein sequence ID" value="GGR29145.1"/>
    <property type="molecule type" value="Genomic_DNA"/>
</dbReference>
<name>A0A918CJW6_AGRME</name>
<gene>
    <name evidence="3" type="ORF">GCM10010196_23790</name>
</gene>
<accession>A0A918CJW6</accession>
<comment type="similarity">
    <text evidence="1">Belongs to the peptidase S58 family.</text>
</comment>
<dbReference type="PANTHER" id="PTHR36512:SF3">
    <property type="entry name" value="BLR5678 PROTEIN"/>
    <property type="match status" value="1"/>
</dbReference>
<dbReference type="Pfam" id="PF03576">
    <property type="entry name" value="Peptidase_S58"/>
    <property type="match status" value="1"/>
</dbReference>
<keyword evidence="4" id="KW-1185">Reference proteome</keyword>
<evidence type="ECO:0000313" key="4">
    <source>
        <dbReference type="Proteomes" id="UP000610303"/>
    </source>
</evidence>
<organism evidence="3 4">
    <name type="scientific">Agromyces mediolanus</name>
    <name type="common">Corynebacterium mediolanum</name>
    <dbReference type="NCBI Taxonomy" id="41986"/>
    <lineage>
        <taxon>Bacteria</taxon>
        <taxon>Bacillati</taxon>
        <taxon>Actinomycetota</taxon>
        <taxon>Actinomycetes</taxon>
        <taxon>Micrococcales</taxon>
        <taxon>Microbacteriaceae</taxon>
        <taxon>Agromyces</taxon>
    </lineage>
</organism>
<reference evidence="3" key="2">
    <citation type="submission" date="2020-09" db="EMBL/GenBank/DDBJ databases">
        <authorList>
            <person name="Sun Q."/>
            <person name="Ohkuma M."/>
        </authorList>
    </citation>
    <scope>NUCLEOTIDE SEQUENCE</scope>
    <source>
        <strain evidence="3">JCM 3346</strain>
    </source>
</reference>
<protein>
    <submittedName>
        <fullName evidence="3">Peptidase S58</fullName>
    </submittedName>
</protein>
<feature type="compositionally biased region" description="Low complexity" evidence="2">
    <location>
        <begin position="1"/>
        <end position="21"/>
    </location>
</feature>
<dbReference type="InterPro" id="IPR005321">
    <property type="entry name" value="Peptidase_S58_DmpA"/>
</dbReference>
<dbReference type="RefSeq" id="WP_189085564.1">
    <property type="nucleotide sequence ID" value="NZ_BMRJ01000002.1"/>
</dbReference>
<dbReference type="InterPro" id="IPR016117">
    <property type="entry name" value="ArgJ-like_dom_sf"/>
</dbReference>
<dbReference type="Gene3D" id="3.60.70.12">
    <property type="entry name" value="L-amino peptidase D-ALA esterase/amidase"/>
    <property type="match status" value="1"/>
</dbReference>
<dbReference type="GO" id="GO:0004177">
    <property type="term" value="F:aminopeptidase activity"/>
    <property type="evidence" value="ECO:0007669"/>
    <property type="project" value="TreeGrafter"/>
</dbReference>